<dbReference type="OrthoDB" id="6077919at2759"/>
<feature type="compositionally biased region" description="Polar residues" evidence="1">
    <location>
        <begin position="7"/>
        <end position="25"/>
    </location>
</feature>
<reference evidence="2" key="2">
    <citation type="journal article" date="2023" name="IMA Fungus">
        <title>Comparative genomic study of the Penicillium genus elucidates a diverse pangenome and 15 lateral gene transfer events.</title>
        <authorList>
            <person name="Petersen C."/>
            <person name="Sorensen T."/>
            <person name="Nielsen M.R."/>
            <person name="Sondergaard T.E."/>
            <person name="Sorensen J.L."/>
            <person name="Fitzpatrick D.A."/>
            <person name="Frisvad J.C."/>
            <person name="Nielsen K.L."/>
        </authorList>
    </citation>
    <scope>NUCLEOTIDE SEQUENCE</scope>
    <source>
        <strain evidence="2">IBT 30069</strain>
    </source>
</reference>
<comment type="caution">
    <text evidence="2">The sequence shown here is derived from an EMBL/GenBank/DDBJ whole genome shotgun (WGS) entry which is preliminary data.</text>
</comment>
<reference evidence="2" key="1">
    <citation type="submission" date="2022-11" db="EMBL/GenBank/DDBJ databases">
        <authorList>
            <person name="Petersen C."/>
        </authorList>
    </citation>
    <scope>NUCLEOTIDE SEQUENCE</scope>
    <source>
        <strain evidence="2">IBT 30069</strain>
    </source>
</reference>
<gene>
    <name evidence="2" type="ORF">N7456_004601</name>
</gene>
<dbReference type="AlphaFoldDB" id="A0A9W9KJC3"/>
<organism evidence="2 3">
    <name type="scientific">Penicillium angulare</name>
    <dbReference type="NCBI Taxonomy" id="116970"/>
    <lineage>
        <taxon>Eukaryota</taxon>
        <taxon>Fungi</taxon>
        <taxon>Dikarya</taxon>
        <taxon>Ascomycota</taxon>
        <taxon>Pezizomycotina</taxon>
        <taxon>Eurotiomycetes</taxon>
        <taxon>Eurotiomycetidae</taxon>
        <taxon>Eurotiales</taxon>
        <taxon>Aspergillaceae</taxon>
        <taxon>Penicillium</taxon>
    </lineage>
</organism>
<dbReference type="SUPFAM" id="SSF53098">
    <property type="entry name" value="Ribonuclease H-like"/>
    <property type="match status" value="1"/>
</dbReference>
<evidence type="ECO:0000313" key="2">
    <source>
        <dbReference type="EMBL" id="KAJ5107926.1"/>
    </source>
</evidence>
<dbReference type="EMBL" id="JAPQKH010000003">
    <property type="protein sequence ID" value="KAJ5107926.1"/>
    <property type="molecule type" value="Genomic_DNA"/>
</dbReference>
<feature type="region of interest" description="Disordered" evidence="1">
    <location>
        <begin position="1"/>
        <end position="42"/>
    </location>
</feature>
<feature type="compositionally biased region" description="Acidic residues" evidence="1">
    <location>
        <begin position="31"/>
        <end position="42"/>
    </location>
</feature>
<protein>
    <submittedName>
        <fullName evidence="2">Uncharacterized protein</fullName>
    </submittedName>
</protein>
<proteinExistence type="predicted"/>
<evidence type="ECO:0000313" key="3">
    <source>
        <dbReference type="Proteomes" id="UP001149165"/>
    </source>
</evidence>
<name>A0A9W9KJC3_9EURO</name>
<dbReference type="Proteomes" id="UP001149165">
    <property type="component" value="Unassembled WGS sequence"/>
</dbReference>
<evidence type="ECO:0000256" key="1">
    <source>
        <dbReference type="SAM" id="MobiDB-lite"/>
    </source>
</evidence>
<dbReference type="InterPro" id="IPR012337">
    <property type="entry name" value="RNaseH-like_sf"/>
</dbReference>
<sequence>MDISIISAGTPSNESKVPFNSTLGQNRDYDGSEEEETTSDDDQEHVIDDYGSLDDDDDPFIDGEIIHANLMYKQRTMFKYKEVVNGAGVTGQQSAVRDRMILQQDLRLRISKVLGLGCIGPSRVIQMMTSEFCPNNILFTEDNVVMAKAPGQIECRKSGCEDPTWEGTALCETHFMGWIPSIEDLGPDAMLTLKTQFRAATQQLWRARPKAQGVIDRIMAGARFGNSFPSVVCIDLEASIRTGRVFQIGICDIRGERVLDCLTYLSEKEIAFTSMKQDQNRWNIEAIVERKARLRPSSQGKMSAAEVANKLRAIFPYPKKTIFISWAKWKFDLSHLRKWLEREGHYRVLPGDENCYLLMTDYRQNLDRILGKHTFEGGVFPLSLPNFFPTVVGKDHELTGRNHHALVDAKQLAFLVRRFVALCGAATARPALESLQLRPKLRRS</sequence>
<accession>A0A9W9KJC3</accession>
<keyword evidence="3" id="KW-1185">Reference proteome</keyword>